<gene>
    <name evidence="1" type="ORF">V4C56_24310</name>
</gene>
<dbReference type="RefSeq" id="WP_342959166.1">
    <property type="nucleotide sequence ID" value="NZ_JAZHFZ010000017.1"/>
</dbReference>
<organism evidence="1 2">
    <name type="scientific">Paraburkholderia azotifigens</name>
    <dbReference type="NCBI Taxonomy" id="2057004"/>
    <lineage>
        <taxon>Bacteria</taxon>
        <taxon>Pseudomonadati</taxon>
        <taxon>Pseudomonadota</taxon>
        <taxon>Betaproteobacteria</taxon>
        <taxon>Burkholderiales</taxon>
        <taxon>Burkholderiaceae</taxon>
        <taxon>Paraburkholderia</taxon>
    </lineage>
</organism>
<dbReference type="InterPro" id="IPR008984">
    <property type="entry name" value="SMAD_FHA_dom_sf"/>
</dbReference>
<dbReference type="EMBL" id="JAZHGA010000018">
    <property type="protein sequence ID" value="MEM5342730.1"/>
    <property type="molecule type" value="Genomic_DNA"/>
</dbReference>
<protein>
    <recommendedName>
        <fullName evidence="3">YscD cytoplasmic domain-containing protein</fullName>
    </recommendedName>
</protein>
<evidence type="ECO:0000313" key="2">
    <source>
        <dbReference type="Proteomes" id="UP001481677"/>
    </source>
</evidence>
<comment type="caution">
    <text evidence="1">The sequence shown here is derived from an EMBL/GenBank/DDBJ whole genome shotgun (WGS) entry which is preliminary data.</text>
</comment>
<keyword evidence="2" id="KW-1185">Reference proteome</keyword>
<evidence type="ECO:0000313" key="1">
    <source>
        <dbReference type="EMBL" id="MEM5342730.1"/>
    </source>
</evidence>
<evidence type="ECO:0008006" key="3">
    <source>
        <dbReference type="Google" id="ProtNLM"/>
    </source>
</evidence>
<dbReference type="SUPFAM" id="SSF49879">
    <property type="entry name" value="SMAD/FHA domain"/>
    <property type="match status" value="1"/>
</dbReference>
<dbReference type="Proteomes" id="UP001481677">
    <property type="component" value="Unassembled WGS sequence"/>
</dbReference>
<accession>A0ABU9R6P1</accession>
<proteinExistence type="predicted"/>
<reference evidence="1 2" key="1">
    <citation type="submission" date="2024-01" db="EMBL/GenBank/DDBJ databases">
        <title>The diversity of rhizobia nodulating Mimosa spp. in eleven states of Brazil covering several biomes is determined by host plant, location, and edaphic factors.</title>
        <authorList>
            <person name="Rouws L."/>
            <person name="Barauna A."/>
            <person name="Beukes C."/>
            <person name="De Faria S.M."/>
            <person name="Gross E."/>
            <person name="Dos Reis Junior F.B."/>
            <person name="Simon M."/>
            <person name="Maluk M."/>
            <person name="Odee D.W."/>
            <person name="Kenicer G."/>
            <person name="Young J.P.W."/>
            <person name="Reis V.M."/>
            <person name="Zilli J."/>
            <person name="James E.K."/>
        </authorList>
    </citation>
    <scope>NUCLEOTIDE SEQUENCE [LARGE SCALE GENOMIC DNA]</scope>
    <source>
        <strain evidence="1 2">JPY530</strain>
    </source>
</reference>
<name>A0ABU9R6P1_9BURK</name>
<sequence>MSAGGIIAVTGGVHAGASVLMSEGHELTIGSGEGDSLLLVDDGIQPQHLTLCLVGNRLKLTAHHEGVSLFGYPLARGKTTIVRYGASFTVGDAQFQFSGRDPLTPEAVRNAEYAWLLTHAPLAYIARRWAQVPRGARLLALALLASAGLGSLWRTYGPHDLARALPQLGGPFRFVTVREDPKTHAYVYEGYVTTSSDLALLATGARRDTHVPVIRVKVVEQMKDQLADFLQSYYRDARIKPGEPGSFIVVPPAQDAYAVPESWDYERVARLARESVNGLRDLRFEGHVAGKGPVRIPLEAIGMNLARSAHGAWLVDGQGARYFSGARLPIGRIARISGCTVEIVRNDDGTTYEFSAGSTLHAGRCN</sequence>
<dbReference type="Gene3D" id="2.60.200.20">
    <property type="match status" value="1"/>
</dbReference>